<sequence length="100" mass="11646">MRHSSRPFGNSTVQNLFLPCSIRAVYYQDKILTIKLLNERLECYITQCCAEGAQHHQIMPLTNTTTMRNGRKPFGREKDTILCDSILPTTDKDVWLEWGW</sequence>
<evidence type="ECO:0000313" key="2">
    <source>
        <dbReference type="Proteomes" id="UP001062846"/>
    </source>
</evidence>
<dbReference type="Proteomes" id="UP001062846">
    <property type="component" value="Chromosome 3"/>
</dbReference>
<dbReference type="EMBL" id="CM046390">
    <property type="protein sequence ID" value="KAI8563677.1"/>
    <property type="molecule type" value="Genomic_DNA"/>
</dbReference>
<evidence type="ECO:0000313" key="1">
    <source>
        <dbReference type="EMBL" id="KAI8563677.1"/>
    </source>
</evidence>
<organism evidence="1 2">
    <name type="scientific">Rhododendron molle</name>
    <name type="common">Chinese azalea</name>
    <name type="synonym">Azalea mollis</name>
    <dbReference type="NCBI Taxonomy" id="49168"/>
    <lineage>
        <taxon>Eukaryota</taxon>
        <taxon>Viridiplantae</taxon>
        <taxon>Streptophyta</taxon>
        <taxon>Embryophyta</taxon>
        <taxon>Tracheophyta</taxon>
        <taxon>Spermatophyta</taxon>
        <taxon>Magnoliopsida</taxon>
        <taxon>eudicotyledons</taxon>
        <taxon>Gunneridae</taxon>
        <taxon>Pentapetalae</taxon>
        <taxon>asterids</taxon>
        <taxon>Ericales</taxon>
        <taxon>Ericaceae</taxon>
        <taxon>Ericoideae</taxon>
        <taxon>Rhodoreae</taxon>
        <taxon>Rhododendron</taxon>
    </lineage>
</organism>
<keyword evidence="2" id="KW-1185">Reference proteome</keyword>
<comment type="caution">
    <text evidence="1">The sequence shown here is derived from an EMBL/GenBank/DDBJ whole genome shotgun (WGS) entry which is preliminary data.</text>
</comment>
<protein>
    <submittedName>
        <fullName evidence="1">Uncharacterized protein</fullName>
    </submittedName>
</protein>
<accession>A0ACC0PDB2</accession>
<gene>
    <name evidence="1" type="ORF">RHMOL_Rhmol03G0127900</name>
</gene>
<reference evidence="1" key="1">
    <citation type="submission" date="2022-02" db="EMBL/GenBank/DDBJ databases">
        <title>Plant Genome Project.</title>
        <authorList>
            <person name="Zhang R.-G."/>
        </authorList>
    </citation>
    <scope>NUCLEOTIDE SEQUENCE</scope>
    <source>
        <strain evidence="1">AT1</strain>
    </source>
</reference>
<name>A0ACC0PDB2_RHOML</name>
<proteinExistence type="predicted"/>